<keyword evidence="2" id="KW-1185">Reference proteome</keyword>
<dbReference type="Pfam" id="PF12829">
    <property type="entry name" value="Mhr1"/>
    <property type="match status" value="1"/>
</dbReference>
<reference evidence="1" key="1">
    <citation type="submission" date="2022-07" db="EMBL/GenBank/DDBJ databases">
        <title>Phylogenomic reconstructions and comparative analyses of Kickxellomycotina fungi.</title>
        <authorList>
            <person name="Reynolds N.K."/>
            <person name="Stajich J.E."/>
            <person name="Barry K."/>
            <person name="Grigoriev I.V."/>
            <person name="Crous P."/>
            <person name="Smith M.E."/>
        </authorList>
    </citation>
    <scope>NUCLEOTIDE SEQUENCE</scope>
    <source>
        <strain evidence="1">RSA 1196</strain>
    </source>
</reference>
<comment type="caution">
    <text evidence="1">The sequence shown here is derived from an EMBL/GenBank/DDBJ whole genome shotgun (WGS) entry which is preliminary data.</text>
</comment>
<proteinExistence type="predicted"/>
<dbReference type="AlphaFoldDB" id="A0A9W8ARL0"/>
<dbReference type="OrthoDB" id="434092at2759"/>
<organism evidence="1 2">
    <name type="scientific">Dispira parvispora</name>
    <dbReference type="NCBI Taxonomy" id="1520584"/>
    <lineage>
        <taxon>Eukaryota</taxon>
        <taxon>Fungi</taxon>
        <taxon>Fungi incertae sedis</taxon>
        <taxon>Zoopagomycota</taxon>
        <taxon>Kickxellomycotina</taxon>
        <taxon>Dimargaritomycetes</taxon>
        <taxon>Dimargaritales</taxon>
        <taxon>Dimargaritaceae</taxon>
        <taxon>Dispira</taxon>
    </lineage>
</organism>
<dbReference type="InterPro" id="IPR024629">
    <property type="entry name" value="Ribosomal_mL67"/>
</dbReference>
<name>A0A9W8ARL0_9FUNG</name>
<gene>
    <name evidence="1" type="ORF">IWQ62_003056</name>
</gene>
<protein>
    <submittedName>
        <fullName evidence="1">Uncharacterized protein</fullName>
    </submittedName>
</protein>
<dbReference type="GO" id="GO:0003697">
    <property type="term" value="F:single-stranded DNA binding"/>
    <property type="evidence" value="ECO:0007669"/>
    <property type="project" value="InterPro"/>
</dbReference>
<dbReference type="Proteomes" id="UP001150925">
    <property type="component" value="Unassembled WGS sequence"/>
</dbReference>
<dbReference type="EMBL" id="JANBPY010000750">
    <property type="protein sequence ID" value="KAJ1963998.1"/>
    <property type="molecule type" value="Genomic_DNA"/>
</dbReference>
<accession>A0A9W8ARL0</accession>
<sequence>MSLVNYYLFRHMNTKQVVGSLTPELTHRTFKQITDITTRPSRIRLDLWRPLVVSTNNTPEFRQRTHLMFIQPIERTLSEELLRMQRKARKVLLMDSLEHKVEHLCRIYMYLEAKYGKESMPQIKLFWDQEGLKDSVVAKGIQWPSFVSHDKLSLDRGRFILNPECQPADLAQASNEYNPTTPASGSGISI</sequence>
<dbReference type="GO" id="GO:0000150">
    <property type="term" value="F:DNA strand exchange activity"/>
    <property type="evidence" value="ECO:0007669"/>
    <property type="project" value="InterPro"/>
</dbReference>
<evidence type="ECO:0000313" key="1">
    <source>
        <dbReference type="EMBL" id="KAJ1963998.1"/>
    </source>
</evidence>
<evidence type="ECO:0000313" key="2">
    <source>
        <dbReference type="Proteomes" id="UP001150925"/>
    </source>
</evidence>